<dbReference type="PANTHER" id="PTHR10242:SF2">
    <property type="entry name" value="N-GLYCOSYLASE_DNA LYASE"/>
    <property type="match status" value="1"/>
</dbReference>
<dbReference type="GO" id="GO:0008534">
    <property type="term" value="F:oxidized purine nucleobase lesion DNA N-glycosylase activity"/>
    <property type="evidence" value="ECO:0007669"/>
    <property type="project" value="InterPro"/>
</dbReference>
<evidence type="ECO:0000256" key="7">
    <source>
        <dbReference type="ARBA" id="ARBA00023268"/>
    </source>
</evidence>
<dbReference type="STRING" id="340177.Cag_1017"/>
<comment type="similarity">
    <text evidence="1">Belongs to the type-1 OGG1 family.</text>
</comment>
<dbReference type="Gene3D" id="3.30.310.260">
    <property type="match status" value="1"/>
</dbReference>
<dbReference type="InterPro" id="IPR012904">
    <property type="entry name" value="OGG_N"/>
</dbReference>
<reference evidence="11" key="1">
    <citation type="submission" date="2005-08" db="EMBL/GenBank/DDBJ databases">
        <title>Complete sequence of Chlorobium chlorochromatii CaD3.</title>
        <authorList>
            <person name="Copeland A."/>
            <person name="Lucas S."/>
            <person name="Lapidus A."/>
            <person name="Barry K."/>
            <person name="Detter J.C."/>
            <person name="Glavina T."/>
            <person name="Hammon N."/>
            <person name="Israni S."/>
            <person name="Pitluck S."/>
            <person name="Bryant D."/>
            <person name="Schmutz J."/>
            <person name="Larimer F."/>
            <person name="Land M."/>
            <person name="Kyrpides N."/>
            <person name="Ivanova N."/>
            <person name="Richardson P."/>
        </authorList>
    </citation>
    <scope>NUCLEOTIDE SEQUENCE [LARGE SCALE GENOMIC DNA]</scope>
    <source>
        <strain evidence="11">CaD3</strain>
    </source>
</reference>
<accession>Q3ARU6</accession>
<evidence type="ECO:0000313" key="11">
    <source>
        <dbReference type="EMBL" id="ABB28279.1"/>
    </source>
</evidence>
<gene>
    <name evidence="11" type="ordered locus">Cag_1017</name>
</gene>
<dbReference type="SUPFAM" id="SSF55945">
    <property type="entry name" value="TATA-box binding protein-like"/>
    <property type="match status" value="1"/>
</dbReference>
<evidence type="ECO:0000256" key="3">
    <source>
        <dbReference type="ARBA" id="ARBA00022763"/>
    </source>
</evidence>
<dbReference type="KEGG" id="cch:Cag_1017"/>
<dbReference type="Gene3D" id="1.10.1670.10">
    <property type="entry name" value="Helix-hairpin-Helix base-excision DNA repair enzymes (C-terminal)"/>
    <property type="match status" value="1"/>
</dbReference>
<keyword evidence="6" id="KW-0456">Lyase</keyword>
<dbReference type="HOGENOM" id="CLU_027543_3_2_10"/>
<dbReference type="InterPro" id="IPR011257">
    <property type="entry name" value="DNA_glycosylase"/>
</dbReference>
<keyword evidence="5" id="KW-0234">DNA repair</keyword>
<dbReference type="Pfam" id="PF07934">
    <property type="entry name" value="OGG_N"/>
    <property type="match status" value="1"/>
</dbReference>
<dbReference type="eggNOG" id="COG0122">
    <property type="taxonomic scope" value="Bacteria"/>
</dbReference>
<evidence type="ECO:0000256" key="9">
    <source>
        <dbReference type="ARBA" id="ARBA00044632"/>
    </source>
</evidence>
<dbReference type="GO" id="GO:0140078">
    <property type="term" value="F:class I DNA-(apurinic or apyrimidinic site) endonuclease activity"/>
    <property type="evidence" value="ECO:0007669"/>
    <property type="project" value="UniProtKB-EC"/>
</dbReference>
<dbReference type="GO" id="GO:0006289">
    <property type="term" value="P:nucleotide-excision repair"/>
    <property type="evidence" value="ECO:0007669"/>
    <property type="project" value="InterPro"/>
</dbReference>
<dbReference type="InterPro" id="IPR052054">
    <property type="entry name" value="Oxidative_DNA_repair_enzyme"/>
</dbReference>
<keyword evidence="7" id="KW-0511">Multifunctional enzyme</keyword>
<evidence type="ECO:0000259" key="10">
    <source>
        <dbReference type="SMART" id="SM00478"/>
    </source>
</evidence>
<dbReference type="SMART" id="SM00478">
    <property type="entry name" value="ENDO3c"/>
    <property type="match status" value="1"/>
</dbReference>
<keyword evidence="3" id="KW-0227">DNA damage</keyword>
<evidence type="ECO:0000256" key="5">
    <source>
        <dbReference type="ARBA" id="ARBA00023204"/>
    </source>
</evidence>
<evidence type="ECO:0000256" key="6">
    <source>
        <dbReference type="ARBA" id="ARBA00023239"/>
    </source>
</evidence>
<comment type="catalytic activity">
    <reaction evidence="9">
        <text>2'-deoxyribonucleotide-(2'-deoxyribose 5'-phosphate)-2'-deoxyribonucleotide-DNA = a 3'-end 2'-deoxyribonucleotide-(2,3-dehydro-2,3-deoxyribose 5'-phosphate)-DNA + a 5'-end 5'-phospho-2'-deoxyribonucleoside-DNA + H(+)</text>
        <dbReference type="Rhea" id="RHEA:66592"/>
        <dbReference type="Rhea" id="RHEA-COMP:13180"/>
        <dbReference type="Rhea" id="RHEA-COMP:16897"/>
        <dbReference type="Rhea" id="RHEA-COMP:17067"/>
        <dbReference type="ChEBI" id="CHEBI:15378"/>
        <dbReference type="ChEBI" id="CHEBI:136412"/>
        <dbReference type="ChEBI" id="CHEBI:157695"/>
        <dbReference type="ChEBI" id="CHEBI:167181"/>
        <dbReference type="EC" id="4.2.99.18"/>
    </reaction>
</comment>
<feature type="domain" description="HhH-GPD" evidence="10">
    <location>
        <begin position="124"/>
        <end position="303"/>
    </location>
</feature>
<dbReference type="Gene3D" id="1.10.340.30">
    <property type="entry name" value="Hypothetical protein, domain 2"/>
    <property type="match status" value="1"/>
</dbReference>
<keyword evidence="4" id="KW-0378">Hydrolase</keyword>
<protein>
    <recommendedName>
        <fullName evidence="2">DNA-(apurinic or apyrimidinic site) lyase</fullName>
        <ecNumber evidence="2">4.2.99.18</ecNumber>
    </recommendedName>
</protein>
<evidence type="ECO:0000256" key="4">
    <source>
        <dbReference type="ARBA" id="ARBA00022801"/>
    </source>
</evidence>
<dbReference type="PANTHER" id="PTHR10242">
    <property type="entry name" value="8-OXOGUANINE DNA GLYCOSYLASE"/>
    <property type="match status" value="1"/>
</dbReference>
<organism evidence="11">
    <name type="scientific">Chlorobium chlorochromatii (strain CaD3)</name>
    <dbReference type="NCBI Taxonomy" id="340177"/>
    <lineage>
        <taxon>Bacteria</taxon>
        <taxon>Pseudomonadati</taxon>
        <taxon>Chlorobiota</taxon>
        <taxon>Chlorobiia</taxon>
        <taxon>Chlorobiales</taxon>
        <taxon>Chlorobiaceae</taxon>
        <taxon>Chlorobium/Pelodictyon group</taxon>
        <taxon>Chlorobium</taxon>
    </lineage>
</organism>
<proteinExistence type="inferred from homology"/>
<dbReference type="EMBL" id="CP000108">
    <property type="protein sequence ID" value="ABB28279.1"/>
    <property type="molecule type" value="Genomic_DNA"/>
</dbReference>
<dbReference type="AlphaFoldDB" id="Q3ARU6"/>
<evidence type="ECO:0000256" key="8">
    <source>
        <dbReference type="ARBA" id="ARBA00023295"/>
    </source>
</evidence>
<dbReference type="InterPro" id="IPR003265">
    <property type="entry name" value="HhH-GPD_domain"/>
</dbReference>
<dbReference type="InterPro" id="IPR023170">
    <property type="entry name" value="HhH_base_excis_C"/>
</dbReference>
<dbReference type="Pfam" id="PF00730">
    <property type="entry name" value="HhH-GPD"/>
    <property type="match status" value="1"/>
</dbReference>
<dbReference type="SUPFAM" id="SSF48150">
    <property type="entry name" value="DNA-glycosylase"/>
    <property type="match status" value="1"/>
</dbReference>
<dbReference type="CDD" id="cd00056">
    <property type="entry name" value="ENDO3c"/>
    <property type="match status" value="1"/>
</dbReference>
<evidence type="ECO:0000256" key="1">
    <source>
        <dbReference type="ARBA" id="ARBA00010679"/>
    </source>
</evidence>
<sequence>MLKEFLITHNKELEIEKSLFSGQSFLWKKHQSNLDSFVTVMDKRLVIISQLSPYTIRVHCDSEVLYGQKISAFISHYFTLDVPFQKIFSSSFKSNYSEVWRLLDGYKSIALLRQHPFETLISFMCAQGIGMRLIRQQINRLCERYGEFYEAEMEGEMLCFSGFPAPEQLACLNAEELSYCTNNNRERAANIIAVARKVVEGRLDLSSLSYPNMAFEEVQARLTQERGIGLKIADCVALFGLGYFEAFPIDTHVHQFMAQWFKVPAASRSLTPATYRQLTLEAREILGSHYTGYAAHLLFHCWRCEVKKLCWF</sequence>
<dbReference type="OrthoDB" id="9798522at2"/>
<keyword evidence="8" id="KW-0326">Glycosidase</keyword>
<dbReference type="GO" id="GO:0003684">
    <property type="term" value="F:damaged DNA binding"/>
    <property type="evidence" value="ECO:0007669"/>
    <property type="project" value="InterPro"/>
</dbReference>
<dbReference type="GO" id="GO:0006284">
    <property type="term" value="P:base-excision repair"/>
    <property type="evidence" value="ECO:0007669"/>
    <property type="project" value="InterPro"/>
</dbReference>
<dbReference type="EC" id="4.2.99.18" evidence="2"/>
<name>Q3ARU6_CHLCH</name>
<evidence type="ECO:0000256" key="2">
    <source>
        <dbReference type="ARBA" id="ARBA00012720"/>
    </source>
</evidence>